<comment type="subcellular location">
    <subcellularLocation>
        <location evidence="6">Cell inner membrane</location>
        <topology evidence="6">Single-pass membrane protein</topology>
    </subcellularLocation>
</comment>
<comment type="similarity">
    <text evidence="6">Belongs to the RnfG family.</text>
</comment>
<organism evidence="9 10">
    <name type="scientific">Magnetococcus marinus (strain ATCC BAA-1437 / JCM 17883 / MC-1)</name>
    <dbReference type="NCBI Taxonomy" id="156889"/>
    <lineage>
        <taxon>Bacteria</taxon>
        <taxon>Pseudomonadati</taxon>
        <taxon>Pseudomonadota</taxon>
        <taxon>Magnetococcia</taxon>
        <taxon>Magnetococcales</taxon>
        <taxon>Magnetococcaceae</taxon>
        <taxon>Magnetococcus</taxon>
    </lineage>
</organism>
<keyword evidence="7" id="KW-0732">Signal</keyword>
<keyword evidence="1 6" id="KW-0813">Transport</keyword>
<feature type="modified residue" description="FMN phosphoryl threonine" evidence="6">
    <location>
        <position position="171"/>
    </location>
</feature>
<keyword evidence="3 6" id="KW-0285">Flavoprotein</keyword>
<dbReference type="HAMAP" id="MF_00479">
    <property type="entry name" value="RsxG_RnfG"/>
    <property type="match status" value="1"/>
</dbReference>
<dbReference type="OrthoDB" id="9784165at2"/>
<dbReference type="InterPro" id="IPR010209">
    <property type="entry name" value="Ion_transpt_RnfG/RsxG"/>
</dbReference>
<reference evidence="10" key="1">
    <citation type="journal article" date="2009" name="Appl. Environ. Microbiol.">
        <title>Complete genome sequence of the chemolithoautotrophic marine magnetotactic coccus strain MC-1.</title>
        <authorList>
            <person name="Schubbe S."/>
            <person name="Williams T.J."/>
            <person name="Xie G."/>
            <person name="Kiss H.E."/>
            <person name="Brettin T.S."/>
            <person name="Martinez D."/>
            <person name="Ross C.A."/>
            <person name="Schuler D."/>
            <person name="Cox B.L."/>
            <person name="Nealson K.H."/>
            <person name="Bazylinski D.A."/>
        </authorList>
    </citation>
    <scope>NUCLEOTIDE SEQUENCE [LARGE SCALE GENOMIC DNA]</scope>
    <source>
        <strain evidence="10">ATCC BAA-1437 / JCM 17883 / MC-1</strain>
    </source>
</reference>
<evidence type="ECO:0000256" key="1">
    <source>
        <dbReference type="ARBA" id="ARBA00022448"/>
    </source>
</evidence>
<dbReference type="EMBL" id="CP000471">
    <property type="protein sequence ID" value="ABK43207.1"/>
    <property type="molecule type" value="Genomic_DNA"/>
</dbReference>
<dbReference type="KEGG" id="mgm:Mmc1_0686"/>
<dbReference type="Proteomes" id="UP000002586">
    <property type="component" value="Chromosome"/>
</dbReference>
<dbReference type="PIRSF" id="PIRSF006091">
    <property type="entry name" value="E_trnsport_RnfG"/>
    <property type="match status" value="1"/>
</dbReference>
<dbReference type="GO" id="GO:0010181">
    <property type="term" value="F:FMN binding"/>
    <property type="evidence" value="ECO:0007669"/>
    <property type="project" value="InterPro"/>
</dbReference>
<keyword evidence="6" id="KW-0997">Cell inner membrane</keyword>
<dbReference type="RefSeq" id="WP_011712367.1">
    <property type="nucleotide sequence ID" value="NC_008576.1"/>
</dbReference>
<keyword evidence="6" id="KW-1278">Translocase</keyword>
<dbReference type="InterPro" id="IPR007329">
    <property type="entry name" value="FMN-bd"/>
</dbReference>
<dbReference type="HOGENOM" id="CLU_077882_1_1_5"/>
<proteinExistence type="inferred from homology"/>
<comment type="function">
    <text evidence="6">Part of a membrane-bound complex that couples electron transfer with translocation of ions across the membrane.</text>
</comment>
<sequence length="211" mass="22374" precursor="true">MPSFIRMGLVLMAVGAIATTILATTNAATEGAIAEAVRLDTLKALRSVLPVGYDNDPVEDTVMLADVGLNKKGTPVKFYRSRKGDQAMAAAFVVTAPDGYSGDIDTIMAVSVDGTVTGIQVVNHKETPGLGDKIEASKSDWAESFRGKRLDTFKWGVKKDGGGFDQFAGATITPRAVVKSVKYGLEFFVKHQAQIFAQAEPVAVQPAQAAH</sequence>
<keyword evidence="10" id="KW-1185">Reference proteome</keyword>
<dbReference type="GO" id="GO:0009055">
    <property type="term" value="F:electron transfer activity"/>
    <property type="evidence" value="ECO:0007669"/>
    <property type="project" value="InterPro"/>
</dbReference>
<feature type="signal peptide" evidence="7">
    <location>
        <begin position="1"/>
        <end position="23"/>
    </location>
</feature>
<feature type="domain" description="FMN-binding" evidence="8">
    <location>
        <begin position="99"/>
        <end position="188"/>
    </location>
</feature>
<dbReference type="Pfam" id="PF04205">
    <property type="entry name" value="FMN_bind"/>
    <property type="match status" value="1"/>
</dbReference>
<name>A0L5G4_MAGMM</name>
<dbReference type="AlphaFoldDB" id="A0L5G4"/>
<reference evidence="9 10" key="2">
    <citation type="journal article" date="2012" name="Int. J. Syst. Evol. Microbiol.">
        <title>Magnetococcus marinus gen. nov., sp. nov., a marine, magnetotactic bacterium that represents a novel lineage (Magnetococcaceae fam. nov.; Magnetococcales ord. nov.) at the base of the Alphaproteobacteria.</title>
        <authorList>
            <person name="Bazylinski D.A."/>
            <person name="Williams T.J."/>
            <person name="Lefevre C.T."/>
            <person name="Berg R.J."/>
            <person name="Zhang C.L."/>
            <person name="Bowser S.S."/>
            <person name="Dean A.J."/>
            <person name="Beveridge T.J."/>
        </authorList>
    </citation>
    <scope>NUCLEOTIDE SEQUENCE [LARGE SCALE GENOMIC DNA]</scope>
    <source>
        <strain evidence="10">ATCC BAA-1437 / JCM 17883 / MC-1</strain>
    </source>
</reference>
<dbReference type="STRING" id="156889.Mmc1_0686"/>
<comment type="subunit">
    <text evidence="6">The complex is composed of six subunits: RnfA, RnfB, RnfC, RnfD, RnfE and RnfG.</text>
</comment>
<keyword evidence="4 6" id="KW-0288">FMN</keyword>
<accession>A0L5G4</accession>
<keyword evidence="6" id="KW-0812">Transmembrane</keyword>
<evidence type="ECO:0000313" key="9">
    <source>
        <dbReference type="EMBL" id="ABK43207.1"/>
    </source>
</evidence>
<dbReference type="EC" id="7.-.-.-" evidence="6"/>
<evidence type="ECO:0000256" key="7">
    <source>
        <dbReference type="SAM" id="SignalP"/>
    </source>
</evidence>
<gene>
    <name evidence="6" type="primary">rnfG</name>
    <name evidence="9" type="ordered locus">Mmc1_0686</name>
</gene>
<keyword evidence="6" id="KW-1133">Transmembrane helix</keyword>
<dbReference type="eggNOG" id="COG4659">
    <property type="taxonomic scope" value="Bacteria"/>
</dbReference>
<keyword evidence="6" id="KW-1003">Cell membrane</keyword>
<evidence type="ECO:0000256" key="6">
    <source>
        <dbReference type="HAMAP-Rule" id="MF_00479"/>
    </source>
</evidence>
<dbReference type="PANTHER" id="PTHR36118">
    <property type="entry name" value="ION-TRANSLOCATING OXIDOREDUCTASE COMPLEX SUBUNIT G"/>
    <property type="match status" value="1"/>
</dbReference>
<dbReference type="SMART" id="SM00900">
    <property type="entry name" value="FMN_bind"/>
    <property type="match status" value="1"/>
</dbReference>
<evidence type="ECO:0000313" key="10">
    <source>
        <dbReference type="Proteomes" id="UP000002586"/>
    </source>
</evidence>
<comment type="cofactor">
    <cofactor evidence="6">
        <name>FMN</name>
        <dbReference type="ChEBI" id="CHEBI:58210"/>
    </cofactor>
</comment>
<evidence type="ECO:0000256" key="2">
    <source>
        <dbReference type="ARBA" id="ARBA00022553"/>
    </source>
</evidence>
<keyword evidence="5 6" id="KW-0249">Electron transport</keyword>
<evidence type="ECO:0000256" key="3">
    <source>
        <dbReference type="ARBA" id="ARBA00022630"/>
    </source>
</evidence>
<keyword evidence="2 6" id="KW-0597">Phosphoprotein</keyword>
<dbReference type="GO" id="GO:0005886">
    <property type="term" value="C:plasma membrane"/>
    <property type="evidence" value="ECO:0007669"/>
    <property type="project" value="UniProtKB-SubCell"/>
</dbReference>
<dbReference type="PANTHER" id="PTHR36118:SF1">
    <property type="entry name" value="ION-TRANSLOCATING OXIDOREDUCTASE COMPLEX SUBUNIT G"/>
    <property type="match status" value="1"/>
</dbReference>
<dbReference type="NCBIfam" id="NF002519">
    <property type="entry name" value="PRK01908.1"/>
    <property type="match status" value="1"/>
</dbReference>
<dbReference type="NCBIfam" id="TIGR01947">
    <property type="entry name" value="rnfG"/>
    <property type="match status" value="1"/>
</dbReference>
<keyword evidence="6" id="KW-0472">Membrane</keyword>
<protein>
    <recommendedName>
        <fullName evidence="6">Ion-translocating oxidoreductase complex subunit G</fullName>
        <ecNumber evidence="6">7.-.-.-</ecNumber>
    </recommendedName>
    <alternativeName>
        <fullName evidence="6">Rnf electron transport complex subunit G</fullName>
    </alternativeName>
</protein>
<evidence type="ECO:0000256" key="4">
    <source>
        <dbReference type="ARBA" id="ARBA00022643"/>
    </source>
</evidence>
<dbReference type="GO" id="GO:0022900">
    <property type="term" value="P:electron transport chain"/>
    <property type="evidence" value="ECO:0007669"/>
    <property type="project" value="UniProtKB-UniRule"/>
</dbReference>
<feature type="chain" id="PRO_5002625872" description="Ion-translocating oxidoreductase complex subunit G" evidence="7">
    <location>
        <begin position="24"/>
        <end position="211"/>
    </location>
</feature>
<evidence type="ECO:0000259" key="8">
    <source>
        <dbReference type="SMART" id="SM00900"/>
    </source>
</evidence>
<evidence type="ECO:0000256" key="5">
    <source>
        <dbReference type="ARBA" id="ARBA00022982"/>
    </source>
</evidence>